<evidence type="ECO:0000313" key="5">
    <source>
        <dbReference type="Proteomes" id="UP000016587"/>
    </source>
</evidence>
<reference evidence="5" key="2">
    <citation type="submission" date="2013-07" db="EMBL/GenBank/DDBJ databases">
        <authorList>
            <person name="Morais-Silva F.O."/>
            <person name="Rezende A.M."/>
            <person name="Pimentel C."/>
            <person name="Resende D.M."/>
            <person name="Santos C.I."/>
            <person name="Clemente C."/>
            <person name="de Oliveira L.M."/>
            <person name="da Silva S.M."/>
            <person name="Costa D.A."/>
            <person name="Varela-Raposo A."/>
            <person name="Horacio E.C.A."/>
            <person name="Matos M."/>
            <person name="Flores O."/>
            <person name="Ruiz J.C."/>
            <person name="Rodrigues-Pousada C."/>
        </authorList>
    </citation>
    <scope>NUCLEOTIDE SEQUENCE [LARGE SCALE GENOMIC DNA]</scope>
    <source>
        <strain evidence="5">ATCC 19364 / DSM 1382 / NCIMB 9332 / VKM B-1759</strain>
    </source>
</reference>
<dbReference type="eggNOG" id="COG1246">
    <property type="taxonomic scope" value="Bacteria"/>
</dbReference>
<dbReference type="InterPro" id="IPR010167">
    <property type="entry name" value="NH2A_AcTrfase"/>
</dbReference>
<dbReference type="PATRIC" id="fig|1121448.10.peg.3413"/>
<dbReference type="SUPFAM" id="SSF55729">
    <property type="entry name" value="Acyl-CoA N-acyltransferases (Nat)"/>
    <property type="match status" value="1"/>
</dbReference>
<dbReference type="EMBL" id="CP006585">
    <property type="protein sequence ID" value="AGW15142.1"/>
    <property type="molecule type" value="Genomic_DNA"/>
</dbReference>
<dbReference type="PROSITE" id="PS51186">
    <property type="entry name" value="GNAT"/>
    <property type="match status" value="1"/>
</dbReference>
<organism evidence="4 5">
    <name type="scientific">Megalodesulfovibrio gigas (strain ATCC 19364 / DSM 1382 / NCIMB 9332 / VKM B-1759)</name>
    <name type="common">Desulfovibrio gigas</name>
    <dbReference type="NCBI Taxonomy" id="1121448"/>
    <lineage>
        <taxon>Bacteria</taxon>
        <taxon>Pseudomonadati</taxon>
        <taxon>Thermodesulfobacteriota</taxon>
        <taxon>Desulfovibrionia</taxon>
        <taxon>Desulfovibrionales</taxon>
        <taxon>Desulfovibrionaceae</taxon>
        <taxon>Megalodesulfovibrio</taxon>
    </lineage>
</organism>
<feature type="domain" description="N-acetyltransferase" evidence="3">
    <location>
        <begin position="6"/>
        <end position="157"/>
    </location>
</feature>
<dbReference type="GO" id="GO:0006526">
    <property type="term" value="P:L-arginine biosynthetic process"/>
    <property type="evidence" value="ECO:0007669"/>
    <property type="project" value="InterPro"/>
</dbReference>
<protein>
    <submittedName>
        <fullName evidence="4">Putative acetyltransferase family protein</fullName>
    </submittedName>
</protein>
<evidence type="ECO:0000256" key="1">
    <source>
        <dbReference type="ARBA" id="ARBA00022679"/>
    </source>
</evidence>
<dbReference type="Proteomes" id="UP000016587">
    <property type="component" value="Chromosome"/>
</dbReference>
<dbReference type="InterPro" id="IPR016181">
    <property type="entry name" value="Acyl_CoA_acyltransferase"/>
</dbReference>
<dbReference type="KEGG" id="dgg:DGI_3463"/>
<dbReference type="RefSeq" id="WP_021762265.1">
    <property type="nucleotide sequence ID" value="NC_022444.1"/>
</dbReference>
<sequence>MENEGFYIRKARIDDVKPIHGMLMDCSRSGLLLPRSYNELYSHLRDFFVLAPKDGGTIQACCALSITWDDLAELRSLVVSEALRGQGWGRRLVEACLSEAVTLGLFRIFTLTYQQAFFEKLGFQVVGKEVLPQKVWSDCLRCPKFPECDEIAMLLEV</sequence>
<dbReference type="HOGENOM" id="CLU_119519_0_0_7"/>
<keyword evidence="2" id="KW-0012">Acyltransferase</keyword>
<name>T2GGG5_MEGG1</name>
<evidence type="ECO:0000256" key="2">
    <source>
        <dbReference type="ARBA" id="ARBA00023315"/>
    </source>
</evidence>
<dbReference type="PANTHER" id="PTHR30602:SF12">
    <property type="entry name" value="AMINO-ACID ACETYLTRANSFERASE NAGS1, CHLOROPLASTIC-RELATED"/>
    <property type="match status" value="1"/>
</dbReference>
<dbReference type="GO" id="GO:0004042">
    <property type="term" value="F:L-glutamate N-acetyltransferase activity"/>
    <property type="evidence" value="ECO:0007669"/>
    <property type="project" value="InterPro"/>
</dbReference>
<reference evidence="4 5" key="1">
    <citation type="journal article" date="2013" name="J. Bacteriol.">
        <title>Roles of HynAB and Ech, the only two hydrogenases found in the model sulfate reducer Desulfovibrio gigas.</title>
        <authorList>
            <person name="Morais-Silva F.O."/>
            <person name="Santos C.I."/>
            <person name="Rodrigues R."/>
            <person name="Pereira I.A."/>
            <person name="Rodrigues-Pousada C."/>
        </authorList>
    </citation>
    <scope>NUCLEOTIDE SEQUENCE [LARGE SCALE GENOMIC DNA]</scope>
    <source>
        <strain evidence="5">ATCC 19364 / DSM 1382 / NCIMB 9332 / VKM B-1759</strain>
    </source>
</reference>
<accession>T2GGG5</accession>
<dbReference type="STRING" id="1121448.DGI_3463"/>
<evidence type="ECO:0000259" key="3">
    <source>
        <dbReference type="PROSITE" id="PS51186"/>
    </source>
</evidence>
<dbReference type="Pfam" id="PF00583">
    <property type="entry name" value="Acetyltransf_1"/>
    <property type="match status" value="1"/>
</dbReference>
<keyword evidence="1 4" id="KW-0808">Transferase</keyword>
<proteinExistence type="predicted"/>
<keyword evidence="5" id="KW-1185">Reference proteome</keyword>
<dbReference type="Gene3D" id="3.40.630.30">
    <property type="match status" value="1"/>
</dbReference>
<gene>
    <name evidence="4" type="ORF">DGI_3463</name>
</gene>
<dbReference type="AlphaFoldDB" id="T2GGG5"/>
<dbReference type="NCBIfam" id="NF005840">
    <property type="entry name" value="PRK07757.1"/>
    <property type="match status" value="1"/>
</dbReference>
<dbReference type="CDD" id="cd04301">
    <property type="entry name" value="NAT_SF"/>
    <property type="match status" value="1"/>
</dbReference>
<dbReference type="InterPro" id="IPR000182">
    <property type="entry name" value="GNAT_dom"/>
</dbReference>
<dbReference type="PANTHER" id="PTHR30602">
    <property type="entry name" value="AMINO-ACID ACETYLTRANSFERASE"/>
    <property type="match status" value="1"/>
</dbReference>
<evidence type="ECO:0000313" key="4">
    <source>
        <dbReference type="EMBL" id="AGW15142.1"/>
    </source>
</evidence>
<dbReference type="GO" id="GO:0005737">
    <property type="term" value="C:cytoplasm"/>
    <property type="evidence" value="ECO:0007669"/>
    <property type="project" value="InterPro"/>
</dbReference>